<evidence type="ECO:0000313" key="2">
    <source>
        <dbReference type="Proteomes" id="UP000266426"/>
    </source>
</evidence>
<gene>
    <name evidence="1" type="ORF">C4541_11420</name>
</gene>
<proteinExistence type="predicted"/>
<dbReference type="EMBL" id="QZJZ01000090">
    <property type="protein sequence ID" value="RJP56816.1"/>
    <property type="molecule type" value="Genomic_DNA"/>
</dbReference>
<dbReference type="Proteomes" id="UP000266426">
    <property type="component" value="Unassembled WGS sequence"/>
</dbReference>
<dbReference type="AlphaFoldDB" id="A0A3A4QXG6"/>
<evidence type="ECO:0000313" key="1">
    <source>
        <dbReference type="EMBL" id="RJP56816.1"/>
    </source>
</evidence>
<reference evidence="1 2" key="1">
    <citation type="journal article" date="2017" name="ISME J.">
        <title>Energy and carbon metabolisms in a deep terrestrial subsurface fluid microbial community.</title>
        <authorList>
            <person name="Momper L."/>
            <person name="Jungbluth S.P."/>
            <person name="Lee M.D."/>
            <person name="Amend J.P."/>
        </authorList>
    </citation>
    <scope>NUCLEOTIDE SEQUENCE [LARGE SCALE GENOMIC DNA]</scope>
    <source>
        <strain evidence="1">SURF_26</strain>
    </source>
</reference>
<comment type="caution">
    <text evidence="1">The sequence shown here is derived from an EMBL/GenBank/DDBJ whole genome shotgun (WGS) entry which is preliminary data.</text>
</comment>
<organism evidence="1 2">
    <name type="scientific">Candidatus Auribacter fodinae</name>
    <dbReference type="NCBI Taxonomy" id="2093366"/>
    <lineage>
        <taxon>Bacteria</taxon>
        <taxon>Pseudomonadati</taxon>
        <taxon>Candidatus Auribacterota</taxon>
        <taxon>Candidatus Auribacteria</taxon>
        <taxon>Candidatus Auribacterales</taxon>
        <taxon>Candidatus Auribacteraceae</taxon>
        <taxon>Candidatus Auribacter</taxon>
    </lineage>
</organism>
<sequence>MHEQTFSCFDDTKNQLLTHPKGMPATKPDTRNSIEHLLPDALAVYTMILQSEDASLDMKFKAAKAIIDISSANNKKSAPDQDTPYSIVTSMSLDELTALRAEVQGIILRRNKNQPRQNG</sequence>
<protein>
    <submittedName>
        <fullName evidence="1">Uncharacterized protein</fullName>
    </submittedName>
</protein>
<accession>A0A3A4QXG6</accession>
<name>A0A3A4QXG6_9BACT</name>